<gene>
    <name evidence="2" type="ORF">SAMN05216382_2509</name>
</gene>
<organism evidence="2 3">
    <name type="scientific">Sphingomonas palmae</name>
    <dbReference type="NCBI Taxonomy" id="1855283"/>
    <lineage>
        <taxon>Bacteria</taxon>
        <taxon>Pseudomonadati</taxon>
        <taxon>Pseudomonadota</taxon>
        <taxon>Alphaproteobacteria</taxon>
        <taxon>Sphingomonadales</taxon>
        <taxon>Sphingomonadaceae</taxon>
        <taxon>Sphingomonas</taxon>
    </lineage>
</organism>
<protein>
    <submittedName>
        <fullName evidence="2">Uncharacterized protein</fullName>
    </submittedName>
</protein>
<reference evidence="3" key="1">
    <citation type="submission" date="2016-10" db="EMBL/GenBank/DDBJ databases">
        <authorList>
            <person name="Varghese N."/>
            <person name="Submissions S."/>
        </authorList>
    </citation>
    <scope>NUCLEOTIDE SEQUENCE [LARGE SCALE GENOMIC DNA]</scope>
    <source>
        <strain evidence="3">JS21-1</strain>
    </source>
</reference>
<evidence type="ECO:0000313" key="3">
    <source>
        <dbReference type="Proteomes" id="UP000199214"/>
    </source>
</evidence>
<sequence>MLMKAEAGFHMAIQWTKQFVRILAWPVLAGLATIGVLTLIRDAEYRPDWYVVLALLLGAASHASWRVWQRRFLTPTL</sequence>
<dbReference type="STRING" id="1855283.SAMN05216382_2509"/>
<feature type="transmembrane region" description="Helical" evidence="1">
    <location>
        <begin position="20"/>
        <end position="37"/>
    </location>
</feature>
<evidence type="ECO:0000313" key="2">
    <source>
        <dbReference type="EMBL" id="SEL69799.1"/>
    </source>
</evidence>
<dbReference type="Proteomes" id="UP000199214">
    <property type="component" value="Unassembled WGS sequence"/>
</dbReference>
<keyword evidence="3" id="KW-1185">Reference proteome</keyword>
<keyword evidence="1" id="KW-0472">Membrane</keyword>
<dbReference type="EMBL" id="FNZZ01000004">
    <property type="protein sequence ID" value="SEL69799.1"/>
    <property type="molecule type" value="Genomic_DNA"/>
</dbReference>
<keyword evidence="1" id="KW-1133">Transmembrane helix</keyword>
<accession>A0A1H7SBY6</accession>
<evidence type="ECO:0000256" key="1">
    <source>
        <dbReference type="SAM" id="Phobius"/>
    </source>
</evidence>
<dbReference type="AlphaFoldDB" id="A0A1H7SBY6"/>
<feature type="transmembrane region" description="Helical" evidence="1">
    <location>
        <begin position="49"/>
        <end position="68"/>
    </location>
</feature>
<name>A0A1H7SBY6_9SPHN</name>
<proteinExistence type="predicted"/>
<keyword evidence="1" id="KW-0812">Transmembrane</keyword>
<dbReference type="RefSeq" id="WP_093006724.1">
    <property type="nucleotide sequence ID" value="NZ_FNZZ01000004.1"/>
</dbReference>